<dbReference type="InterPro" id="IPR015422">
    <property type="entry name" value="PyrdxlP-dep_Trfase_small"/>
</dbReference>
<keyword evidence="5" id="KW-0663">Pyridoxal phosphate</keyword>
<evidence type="ECO:0000256" key="3">
    <source>
        <dbReference type="ARBA" id="ARBA00022576"/>
    </source>
</evidence>
<dbReference type="InterPro" id="IPR051326">
    <property type="entry name" value="Kynurenine-oxoglutarate_AT"/>
</dbReference>
<evidence type="ECO:0000256" key="2">
    <source>
        <dbReference type="ARBA" id="ARBA00021531"/>
    </source>
</evidence>
<evidence type="ECO:0000313" key="8">
    <source>
        <dbReference type="Proteomes" id="UP001172778"/>
    </source>
</evidence>
<evidence type="ECO:0000256" key="4">
    <source>
        <dbReference type="ARBA" id="ARBA00022679"/>
    </source>
</evidence>
<comment type="cofactor">
    <cofactor evidence="1">
        <name>pyridoxal 5'-phosphate</name>
        <dbReference type="ChEBI" id="CHEBI:597326"/>
    </cofactor>
</comment>
<dbReference type="CDD" id="cd00609">
    <property type="entry name" value="AAT_like"/>
    <property type="match status" value="1"/>
</dbReference>
<keyword evidence="8" id="KW-1185">Reference proteome</keyword>
<dbReference type="PANTHER" id="PTHR43807:SF20">
    <property type="entry name" value="FI04487P"/>
    <property type="match status" value="1"/>
</dbReference>
<keyword evidence="4" id="KW-0808">Transferase</keyword>
<accession>A0ABT7DYR6</accession>
<feature type="domain" description="Aminotransferase class I/classII large" evidence="6">
    <location>
        <begin position="33"/>
        <end position="384"/>
    </location>
</feature>
<evidence type="ECO:0000256" key="1">
    <source>
        <dbReference type="ARBA" id="ARBA00001933"/>
    </source>
</evidence>
<evidence type="ECO:0000313" key="7">
    <source>
        <dbReference type="EMBL" id="MDK2124300.1"/>
    </source>
</evidence>
<dbReference type="Proteomes" id="UP001172778">
    <property type="component" value="Unassembled WGS sequence"/>
</dbReference>
<dbReference type="NCBIfam" id="NF006569">
    <property type="entry name" value="PRK09082.1"/>
    <property type="match status" value="1"/>
</dbReference>
<reference evidence="7" key="1">
    <citation type="submission" date="2023-03" db="EMBL/GenBank/DDBJ databases">
        <title>Chitinimonas shenzhenensis gen. nov., sp. nov., a novel member of family Burkholderiaceae isolated from activated sludge collected in Shen Zhen, China.</title>
        <authorList>
            <person name="Wang X."/>
        </authorList>
    </citation>
    <scope>NUCLEOTIDE SEQUENCE</scope>
    <source>
        <strain evidence="7">DQS-5</strain>
    </source>
</reference>
<keyword evidence="3 7" id="KW-0032">Aminotransferase</keyword>
<name>A0ABT7DYR6_9NEIS</name>
<dbReference type="InterPro" id="IPR015424">
    <property type="entry name" value="PyrdxlP-dep_Trfase"/>
</dbReference>
<dbReference type="Gene3D" id="3.90.1150.10">
    <property type="entry name" value="Aspartate Aminotransferase, domain 1"/>
    <property type="match status" value="1"/>
</dbReference>
<dbReference type="PANTHER" id="PTHR43807">
    <property type="entry name" value="FI04487P"/>
    <property type="match status" value="1"/>
</dbReference>
<proteinExistence type="predicted"/>
<organism evidence="7 8">
    <name type="scientific">Parachitinimonas caeni</name>
    <dbReference type="NCBI Taxonomy" id="3031301"/>
    <lineage>
        <taxon>Bacteria</taxon>
        <taxon>Pseudomonadati</taxon>
        <taxon>Pseudomonadota</taxon>
        <taxon>Betaproteobacteria</taxon>
        <taxon>Neisseriales</taxon>
        <taxon>Chitinibacteraceae</taxon>
        <taxon>Parachitinimonas</taxon>
    </lineage>
</organism>
<dbReference type="SUPFAM" id="SSF53383">
    <property type="entry name" value="PLP-dependent transferases"/>
    <property type="match status" value="1"/>
</dbReference>
<dbReference type="InterPro" id="IPR004839">
    <property type="entry name" value="Aminotransferase_I/II_large"/>
</dbReference>
<protein>
    <recommendedName>
        <fullName evidence="2">Putative 8-amino-7-oxononanoate synthase</fullName>
    </recommendedName>
</protein>
<dbReference type="Pfam" id="PF00155">
    <property type="entry name" value="Aminotran_1_2"/>
    <property type="match status" value="1"/>
</dbReference>
<dbReference type="InterPro" id="IPR015421">
    <property type="entry name" value="PyrdxlP-dep_Trfase_major"/>
</dbReference>
<dbReference type="Gene3D" id="3.40.640.10">
    <property type="entry name" value="Type I PLP-dependent aspartate aminotransferase-like (Major domain)"/>
    <property type="match status" value="1"/>
</dbReference>
<dbReference type="EMBL" id="JARRAF010000009">
    <property type="protein sequence ID" value="MDK2124300.1"/>
    <property type="molecule type" value="Genomic_DNA"/>
</dbReference>
<evidence type="ECO:0000256" key="5">
    <source>
        <dbReference type="ARBA" id="ARBA00022898"/>
    </source>
</evidence>
<evidence type="ECO:0000259" key="6">
    <source>
        <dbReference type="Pfam" id="PF00155"/>
    </source>
</evidence>
<dbReference type="RefSeq" id="WP_284100611.1">
    <property type="nucleotide sequence ID" value="NZ_JARRAF010000009.1"/>
</dbReference>
<dbReference type="GO" id="GO:0008483">
    <property type="term" value="F:transaminase activity"/>
    <property type="evidence" value="ECO:0007669"/>
    <property type="project" value="UniProtKB-KW"/>
</dbReference>
<comment type="caution">
    <text evidence="7">The sequence shown here is derived from an EMBL/GenBank/DDBJ whole genome shotgun (WGS) entry which is preliminary data.</text>
</comment>
<gene>
    <name evidence="7" type="ORF">PZA18_09585</name>
</gene>
<sequence length="388" mass="41882">MPISAPVIHSKLPDVGTTIFSVMSKLAQEHGAINLSQGFPDFPIDSELANQVSAAMAAGHNQYAPMPGLPALRQALAAKLQASGSPVDAETQITITAGATQALFTAFAALLQPGDEAIVFDPSYDSYVPSIQVQGARAIRIPLRAPEFVIDWQRVAAAVTPHTRMIVINNPGNPSTAVLSADDLTELANLAEQHNLLVLSDEVYEHLVYDEARHHSVLADPRLAPRSLAVFSFGKTFHATGWKIGYCAGAAALMSEFRKVHQYLVFSVNTPAQHALATYLADASHYTSLPAFYQAKRDILRQGLANGPLRLLPCRGTYFQLVDYSALPSHLSELDDADFAIWLTREAGVAAIPLSPFYAERCGHKLIRLCFAKQTATLQAATARLASL</sequence>